<evidence type="ECO:0000256" key="1">
    <source>
        <dbReference type="ARBA" id="ARBA00004141"/>
    </source>
</evidence>
<accession>A0A0N7LBI3</accession>
<dbReference type="EMBL" id="CCYA01000389">
    <property type="protein sequence ID" value="CEH19466.1"/>
    <property type="molecule type" value="Genomic_DNA"/>
</dbReference>
<keyword evidence="4 6" id="KW-0472">Membrane</keyword>
<reference evidence="7 8" key="1">
    <citation type="submission" date="2014-09" db="EMBL/GenBank/DDBJ databases">
        <authorList>
            <person name="Magalhaes I.L.F."/>
            <person name="Oliveira U."/>
            <person name="Santos F.R."/>
            <person name="Vidigal T.H.D.A."/>
            <person name="Brescovit A.D."/>
            <person name="Santos A.J."/>
        </authorList>
    </citation>
    <scope>NUCLEOTIDE SEQUENCE [LARGE SCALE GENOMIC DNA]</scope>
</reference>
<evidence type="ECO:0000313" key="8">
    <source>
        <dbReference type="Proteomes" id="UP000054845"/>
    </source>
</evidence>
<evidence type="ECO:0000256" key="4">
    <source>
        <dbReference type="ARBA" id="ARBA00023136"/>
    </source>
</evidence>
<keyword evidence="2 6" id="KW-0812">Transmembrane</keyword>
<feature type="transmembrane region" description="Helical" evidence="6">
    <location>
        <begin position="648"/>
        <end position="669"/>
    </location>
</feature>
<feature type="compositionally biased region" description="Polar residues" evidence="5">
    <location>
        <begin position="731"/>
        <end position="760"/>
    </location>
</feature>
<dbReference type="Pfam" id="PF07690">
    <property type="entry name" value="MFS_1"/>
    <property type="match status" value="1"/>
</dbReference>
<feature type="transmembrane region" description="Helical" evidence="6">
    <location>
        <begin position="585"/>
        <end position="605"/>
    </location>
</feature>
<feature type="transmembrane region" description="Helical" evidence="6">
    <location>
        <begin position="206"/>
        <end position="231"/>
    </location>
</feature>
<evidence type="ECO:0000256" key="2">
    <source>
        <dbReference type="ARBA" id="ARBA00022692"/>
    </source>
</evidence>
<dbReference type="GO" id="GO:0016020">
    <property type="term" value="C:membrane"/>
    <property type="evidence" value="ECO:0007669"/>
    <property type="project" value="UniProtKB-SubCell"/>
</dbReference>
<dbReference type="Gene3D" id="1.20.1250.20">
    <property type="entry name" value="MFS general substrate transporter like domains"/>
    <property type="match status" value="2"/>
</dbReference>
<dbReference type="PANTHER" id="PTHR23507:SF1">
    <property type="entry name" value="FI18259P1-RELATED"/>
    <property type="match status" value="1"/>
</dbReference>
<feature type="transmembrane region" description="Helical" evidence="6">
    <location>
        <begin position="611"/>
        <end position="636"/>
    </location>
</feature>
<organism evidence="7 8">
    <name type="scientific">Ceraceosorus bombacis</name>
    <dbReference type="NCBI Taxonomy" id="401625"/>
    <lineage>
        <taxon>Eukaryota</taxon>
        <taxon>Fungi</taxon>
        <taxon>Dikarya</taxon>
        <taxon>Basidiomycota</taxon>
        <taxon>Ustilaginomycotina</taxon>
        <taxon>Exobasidiomycetes</taxon>
        <taxon>Ceraceosorales</taxon>
        <taxon>Ceraceosoraceae</taxon>
        <taxon>Ceraceosorus</taxon>
    </lineage>
</organism>
<feature type="transmembrane region" description="Helical" evidence="6">
    <location>
        <begin position="681"/>
        <end position="700"/>
    </location>
</feature>
<dbReference type="InterPro" id="IPR036259">
    <property type="entry name" value="MFS_trans_sf"/>
</dbReference>
<feature type="transmembrane region" description="Helical" evidence="6">
    <location>
        <begin position="453"/>
        <end position="474"/>
    </location>
</feature>
<evidence type="ECO:0000313" key="7">
    <source>
        <dbReference type="EMBL" id="CEH19466.1"/>
    </source>
</evidence>
<dbReference type="InterPro" id="IPR011701">
    <property type="entry name" value="MFS"/>
</dbReference>
<feature type="transmembrane region" description="Helical" evidence="6">
    <location>
        <begin position="173"/>
        <end position="194"/>
    </location>
</feature>
<dbReference type="PANTHER" id="PTHR23507">
    <property type="entry name" value="ZGC:174356"/>
    <property type="match status" value="1"/>
</dbReference>
<keyword evidence="3 6" id="KW-1133">Transmembrane helix</keyword>
<comment type="subcellular location">
    <subcellularLocation>
        <location evidence="1">Membrane</location>
        <topology evidence="1">Multi-pass membrane protein</topology>
    </subcellularLocation>
</comment>
<name>A0A0N7LBI3_9BASI</name>
<keyword evidence="8" id="KW-1185">Reference proteome</keyword>
<evidence type="ECO:0000256" key="3">
    <source>
        <dbReference type="ARBA" id="ARBA00022989"/>
    </source>
</evidence>
<sequence length="780" mass="83692">MPQSDPIQPQRGERQPLLSDTNDGTEAPDPSYGPSEPQSRAPVIDDHLAWLAGIPWYRRPAAAWLLPVVLILATAGGLCMAPKQEILTQLVCHELGLDGRGDMSPSPNVLQHLSLVELVSTAPLNSPAHCRTIPAVQSGLSALQLRMDLAMGIAAVITTGFWGSLSDRFGRTLVLRLGVLGFLASDLCFISVARLPLEQVPLGSNFLVVGALVFGIFGGFATLAAACQAYIADTTPSGSKSRALSVFGGLMFLGFGLGPLLGGNISTHSNNLVLPFYVALCAHVLYALLAFAVLPESVSKARMELAQKEFRRLVEQAEADEGRAGADDRYVANQTTRACGPLGGARRRLNRVVATAIPIFLMPFQPLALLAPKMRFVLDEPPRTEWTPRESRLHPEASASHISVSRIRQSKRDWNLTLLSAGYFLEASVIGILSPKISYAQYRFDWGPAQLGAYISFGAICRVVALIAIIPLLIKLVHRPKRSIALPHDHINAVQVLDAEGRIVDVQDERDSDRAVGDDAAAEDRYADLPANFAEATGMGTAEPQLGAHGAGATGSGASHSVEDLWLLRAKHIRLLHDSRFDRRLALFSICLYLAGYVGIVFTAGQGPIPFLISNAVTSLGGAAPAAMSSLALALLERETDSGKLFAAWAVLSAIATTVVGPTVFISVYERTTNTYPEAMFVLAMGVFTVAFVFVALVRLRRSHSLPSLPARPHTPASRAAALAAKRKSVESLNANAQDGAQYGSTRSASSSEAGNTSTRSKWRMRPLSPWQARNDDAER</sequence>
<dbReference type="GO" id="GO:0022857">
    <property type="term" value="F:transmembrane transporter activity"/>
    <property type="evidence" value="ECO:0007669"/>
    <property type="project" value="InterPro"/>
</dbReference>
<evidence type="ECO:0000256" key="5">
    <source>
        <dbReference type="SAM" id="MobiDB-lite"/>
    </source>
</evidence>
<proteinExistence type="predicted"/>
<dbReference type="Proteomes" id="UP000054845">
    <property type="component" value="Unassembled WGS sequence"/>
</dbReference>
<dbReference type="OrthoDB" id="3026777at2759"/>
<dbReference type="SUPFAM" id="SSF103473">
    <property type="entry name" value="MFS general substrate transporter"/>
    <property type="match status" value="2"/>
</dbReference>
<protein>
    <submittedName>
        <fullName evidence="7">Predicted transporter ADD1 (Major facilitator superfamily)</fullName>
    </submittedName>
</protein>
<feature type="region of interest" description="Disordered" evidence="5">
    <location>
        <begin position="729"/>
        <end position="780"/>
    </location>
</feature>
<feature type="transmembrane region" description="Helical" evidence="6">
    <location>
        <begin position="414"/>
        <end position="433"/>
    </location>
</feature>
<feature type="region of interest" description="Disordered" evidence="5">
    <location>
        <begin position="1"/>
        <end position="39"/>
    </location>
</feature>
<dbReference type="AlphaFoldDB" id="A0A0N7LBI3"/>
<feature type="transmembrane region" description="Helical" evidence="6">
    <location>
        <begin position="243"/>
        <end position="262"/>
    </location>
</feature>
<feature type="transmembrane region" description="Helical" evidence="6">
    <location>
        <begin position="274"/>
        <end position="294"/>
    </location>
</feature>
<evidence type="ECO:0000256" key="6">
    <source>
        <dbReference type="SAM" id="Phobius"/>
    </source>
</evidence>